<proteinExistence type="predicted"/>
<feature type="transmembrane region" description="Helical" evidence="1">
    <location>
        <begin position="452"/>
        <end position="473"/>
    </location>
</feature>
<feature type="transmembrane region" description="Helical" evidence="1">
    <location>
        <begin position="397"/>
        <end position="416"/>
    </location>
</feature>
<dbReference type="RefSeq" id="WP_200965577.1">
    <property type="nucleotide sequence ID" value="NZ_BMAQ01000004.1"/>
</dbReference>
<evidence type="ECO:0000313" key="3">
    <source>
        <dbReference type="Proteomes" id="UP000654993"/>
    </source>
</evidence>
<dbReference type="Proteomes" id="UP000654993">
    <property type="component" value="Unassembled WGS sequence"/>
</dbReference>
<feature type="transmembrane region" description="Helical" evidence="1">
    <location>
        <begin position="304"/>
        <end position="328"/>
    </location>
</feature>
<feature type="transmembrane region" description="Helical" evidence="1">
    <location>
        <begin position="246"/>
        <end position="272"/>
    </location>
</feature>
<keyword evidence="1" id="KW-1133">Transmembrane helix</keyword>
<feature type="transmembrane region" description="Helical" evidence="1">
    <location>
        <begin position="335"/>
        <end position="353"/>
    </location>
</feature>
<accession>A0A916QF04</accession>
<feature type="transmembrane region" description="Helical" evidence="1">
    <location>
        <begin position="725"/>
        <end position="744"/>
    </location>
</feature>
<reference evidence="2" key="2">
    <citation type="journal article" date="2021" name="Data Brief">
        <title>Draft genome sequence data of the facultative, thermophilic, xylanolytic bacterium Paenibacillus sp. strain DA-C8.</title>
        <authorList>
            <person name="Chhe C."/>
            <person name="Uke A."/>
            <person name="Baramee S."/>
            <person name="Ungkulpasvich U."/>
            <person name="Tachaapaikoon C."/>
            <person name="Pason P."/>
            <person name="Waeonukul R."/>
            <person name="Ratanakhanokchai K."/>
            <person name="Kosugi A."/>
        </authorList>
    </citation>
    <scope>NUCLEOTIDE SEQUENCE</scope>
    <source>
        <strain evidence="2">DA-C8</strain>
    </source>
</reference>
<evidence type="ECO:0000256" key="1">
    <source>
        <dbReference type="SAM" id="Phobius"/>
    </source>
</evidence>
<reference evidence="2" key="1">
    <citation type="submission" date="2020-08" db="EMBL/GenBank/DDBJ databases">
        <authorList>
            <person name="Uke A."/>
            <person name="Chhe C."/>
            <person name="Baramee S."/>
            <person name="Kosugi A."/>
        </authorList>
    </citation>
    <scope>NUCLEOTIDE SEQUENCE</scope>
    <source>
        <strain evidence="2">DA-C8</strain>
    </source>
</reference>
<feature type="transmembrane region" description="Helical" evidence="1">
    <location>
        <begin position="16"/>
        <end position="34"/>
    </location>
</feature>
<organism evidence="2 3">
    <name type="scientific">Insulibacter thermoxylanivorax</name>
    <dbReference type="NCBI Taxonomy" id="2749268"/>
    <lineage>
        <taxon>Bacteria</taxon>
        <taxon>Bacillati</taxon>
        <taxon>Bacillota</taxon>
        <taxon>Bacilli</taxon>
        <taxon>Bacillales</taxon>
        <taxon>Paenibacillaceae</taxon>
        <taxon>Insulibacter</taxon>
    </lineage>
</organism>
<comment type="caution">
    <text evidence="2">The sequence shown here is derived from an EMBL/GenBank/DDBJ whole genome shotgun (WGS) entry which is preliminary data.</text>
</comment>
<dbReference type="AlphaFoldDB" id="A0A916QF04"/>
<sequence length="803" mass="93601">MKLIGYEFYKISKKRIVLLLSFFLLVINGVFYVYEQYKTNETLIQDLQAYKQQEQKYEGISPEEGWQLTSAQYEQLNLFQQFVQADVFSDDPVWQSFMEELIKEQEDTYQQYLESPYYNHADAIRRDAFINERLKSQFEHALHFQEKIMTMEDRAKDMVSVSIFNDKHSFSYRNIVKTVEDFKPLRGLPFQLGLEEGVVTGSNFRPTDLCMAVILLLLASVLFYVEKEEGLVPLIRAARHGKLRTFGAKFTVLTICTIGLSLLYYGSILFLAGRIYGFGDLSRYIQSMSAFDHAVEPLTAGQYLLFYLAAKIIVNVLLAWLITALFVSLGHISRIYIVLTLFIAANFLCYVLIHPNSYMNVLKYINLIAFYDFFHLISDYRNLNILGYPIRKDTLTFVSWGILAIVLPAVSAWFFVRQSGTITRPAPWRWIAGWKAWLWNNKRTNSLIMHEWFKLLIVGKSIFVFLIAFIYMYQHIEQDERRYDVETGTYNHYISILNGKLTDHKLQLIQNELDQFAELPNQLNHLKASLDAGEIDLLTYNQEKYEIERYLNRQRAFQYVIEQRDYLIRLQEHKGITGGFVNTMTSDALFNRKQEQIRDGITYLILLIVGLAPLFPIDVKYGFMSIIWSSSKGRWRMFAIKYIIAYLYAIGLFVLMQFPKYFNVIVHLPSIDWKLPVQSIEVLGHVNWPVSILAYVIITNLLQICGVLMIVHVILMCAVLVRKQMFMLIAATSLTVLPLSLEYFELSMISKYSFNFIFLLYDKFHSVSYETGIGLYFGTLLVIGTAAFWAAWSVINRSEWRVV</sequence>
<feature type="transmembrane region" description="Helical" evidence="1">
    <location>
        <begin position="692"/>
        <end position="718"/>
    </location>
</feature>
<keyword evidence="1" id="KW-0812">Transmembrane</keyword>
<feature type="transmembrane region" description="Helical" evidence="1">
    <location>
        <begin position="773"/>
        <end position="795"/>
    </location>
</feature>
<keyword evidence="3" id="KW-1185">Reference proteome</keyword>
<dbReference type="EMBL" id="BMAQ01000004">
    <property type="protein sequence ID" value="GFR37291.1"/>
    <property type="molecule type" value="Genomic_DNA"/>
</dbReference>
<evidence type="ECO:0000313" key="2">
    <source>
        <dbReference type="EMBL" id="GFR37291.1"/>
    </source>
</evidence>
<name>A0A916QF04_9BACL</name>
<protein>
    <recommendedName>
        <fullName evidence="4">ABC-2 family transporter protein</fullName>
    </recommendedName>
</protein>
<feature type="transmembrane region" description="Helical" evidence="1">
    <location>
        <begin position="638"/>
        <end position="658"/>
    </location>
</feature>
<evidence type="ECO:0008006" key="4">
    <source>
        <dbReference type="Google" id="ProtNLM"/>
    </source>
</evidence>
<keyword evidence="1" id="KW-0472">Membrane</keyword>
<feature type="transmembrane region" description="Helical" evidence="1">
    <location>
        <begin position="600"/>
        <end position="617"/>
    </location>
</feature>
<gene>
    <name evidence="2" type="ORF">PRECH8_05870</name>
</gene>